<keyword evidence="1" id="KW-0812">Transmembrane</keyword>
<proteinExistence type="predicted"/>
<sequence length="255" mass="29110">MYLKKIKFNINIKIIIFSAIIVIVGALILNKSFIDVFNLNNKKLPIYNVDTNGEKVIAITFDASWGADNTIKILDVLDEYDVKATFFLVGRWVDEYKAEVEEIHKRGHEIGNHSNSHPNMTSLSKDAIIREIISTDSKIRAITGEGTKVFRFPEGAYNDQTVQIIEESGHYCIQWDVDSIDWKEQSAQNEYDRVISKTMGGSIVLFHNNAKYTPENLPKILKQLKSDGFSFVTVSELIYKEDYIIDHAGKQTKKK</sequence>
<dbReference type="InterPro" id="IPR050248">
    <property type="entry name" value="Polysacc_deacetylase_ArnD"/>
</dbReference>
<dbReference type="Proteomes" id="UP001056429">
    <property type="component" value="Unassembled WGS sequence"/>
</dbReference>
<dbReference type="PANTHER" id="PTHR10587:SF128">
    <property type="entry name" value="POLYSACCHARIDE DEACETYLASE PDAB-RELATED"/>
    <property type="match status" value="1"/>
</dbReference>
<name>A0A9J6P750_9CLOT</name>
<dbReference type="SUPFAM" id="SSF88713">
    <property type="entry name" value="Glycoside hydrolase/deacetylase"/>
    <property type="match status" value="1"/>
</dbReference>
<dbReference type="GO" id="GO:0005975">
    <property type="term" value="P:carbohydrate metabolic process"/>
    <property type="evidence" value="ECO:0007669"/>
    <property type="project" value="InterPro"/>
</dbReference>
<evidence type="ECO:0000313" key="4">
    <source>
        <dbReference type="Proteomes" id="UP001056429"/>
    </source>
</evidence>
<dbReference type="PANTHER" id="PTHR10587">
    <property type="entry name" value="GLYCOSYL TRANSFERASE-RELATED"/>
    <property type="match status" value="1"/>
</dbReference>
<keyword evidence="1" id="KW-1133">Transmembrane helix</keyword>
<dbReference type="GO" id="GO:0016020">
    <property type="term" value="C:membrane"/>
    <property type="evidence" value="ECO:0007669"/>
    <property type="project" value="TreeGrafter"/>
</dbReference>
<evidence type="ECO:0000313" key="3">
    <source>
        <dbReference type="EMBL" id="MCM1992435.1"/>
    </source>
</evidence>
<gene>
    <name evidence="3" type="primary">pdaB</name>
    <name evidence="3" type="ORF">KDK92_22205</name>
</gene>
<dbReference type="InterPro" id="IPR002509">
    <property type="entry name" value="NODB_dom"/>
</dbReference>
<keyword evidence="4" id="KW-1185">Reference proteome</keyword>
<comment type="caution">
    <text evidence="3">The sequence shown here is derived from an EMBL/GenBank/DDBJ whole genome shotgun (WGS) entry which is preliminary data.</text>
</comment>
<dbReference type="RefSeq" id="WP_250861601.1">
    <property type="nucleotide sequence ID" value="NZ_JAGSOJ010000006.1"/>
</dbReference>
<dbReference type="EMBL" id="JAGSOJ010000006">
    <property type="protein sequence ID" value="MCM1992435.1"/>
    <property type="molecule type" value="Genomic_DNA"/>
</dbReference>
<feature type="transmembrane region" description="Helical" evidence="1">
    <location>
        <begin position="12"/>
        <end position="29"/>
    </location>
</feature>
<evidence type="ECO:0000259" key="2">
    <source>
        <dbReference type="PROSITE" id="PS51677"/>
    </source>
</evidence>
<dbReference type="AlphaFoldDB" id="A0A9J6P750"/>
<dbReference type="PROSITE" id="PS51677">
    <property type="entry name" value="NODB"/>
    <property type="match status" value="1"/>
</dbReference>
<organism evidence="3 4">
    <name type="scientific">Oceanirhabdus seepicola</name>
    <dbReference type="NCBI Taxonomy" id="2828781"/>
    <lineage>
        <taxon>Bacteria</taxon>
        <taxon>Bacillati</taxon>
        <taxon>Bacillota</taxon>
        <taxon>Clostridia</taxon>
        <taxon>Eubacteriales</taxon>
        <taxon>Clostridiaceae</taxon>
        <taxon>Oceanirhabdus</taxon>
    </lineage>
</organism>
<feature type="domain" description="NodB homology" evidence="2">
    <location>
        <begin position="55"/>
        <end position="232"/>
    </location>
</feature>
<dbReference type="InterPro" id="IPR011330">
    <property type="entry name" value="Glyco_hydro/deAcase_b/a-brl"/>
</dbReference>
<dbReference type="Gene3D" id="3.20.20.370">
    <property type="entry name" value="Glycoside hydrolase/deacetylase"/>
    <property type="match status" value="1"/>
</dbReference>
<reference evidence="3" key="2">
    <citation type="submission" date="2021-04" db="EMBL/GenBank/DDBJ databases">
        <authorList>
            <person name="Dong X."/>
        </authorList>
    </citation>
    <scope>NUCLEOTIDE SEQUENCE</scope>
    <source>
        <strain evidence="3">ZWT</strain>
    </source>
</reference>
<dbReference type="InterPro" id="IPR014132">
    <property type="entry name" value="PdaB-like"/>
</dbReference>
<dbReference type="CDD" id="cd10917">
    <property type="entry name" value="CE4_NodB_like_6s_7s"/>
    <property type="match status" value="1"/>
</dbReference>
<evidence type="ECO:0000256" key="1">
    <source>
        <dbReference type="SAM" id="Phobius"/>
    </source>
</evidence>
<dbReference type="GO" id="GO:0016810">
    <property type="term" value="F:hydrolase activity, acting on carbon-nitrogen (but not peptide) bonds"/>
    <property type="evidence" value="ECO:0007669"/>
    <property type="project" value="InterPro"/>
</dbReference>
<dbReference type="Pfam" id="PF01522">
    <property type="entry name" value="Polysacc_deac_1"/>
    <property type="match status" value="1"/>
</dbReference>
<keyword evidence="1" id="KW-0472">Membrane</keyword>
<protein>
    <submittedName>
        <fullName evidence="3">Polysaccharide deacetylase family sporulation protein PdaB</fullName>
    </submittedName>
</protein>
<reference evidence="3" key="1">
    <citation type="journal article" date="2021" name="mSystems">
        <title>Bacteria and Archaea Synergistically Convert Glycine Betaine to Biogenic Methane in the Formosa Cold Seep of the South China Sea.</title>
        <authorList>
            <person name="Li L."/>
            <person name="Zhang W."/>
            <person name="Zhang S."/>
            <person name="Song L."/>
            <person name="Sun Q."/>
            <person name="Zhang H."/>
            <person name="Xiang H."/>
            <person name="Dong X."/>
        </authorList>
    </citation>
    <scope>NUCLEOTIDE SEQUENCE</scope>
    <source>
        <strain evidence="3">ZWT</strain>
    </source>
</reference>
<dbReference type="NCBIfam" id="TIGR02764">
    <property type="entry name" value="spore_ybaN_pdaB"/>
    <property type="match status" value="1"/>
</dbReference>
<accession>A0A9J6P750</accession>